<feature type="compositionally biased region" description="Basic and acidic residues" evidence="1">
    <location>
        <begin position="93"/>
        <end position="113"/>
    </location>
</feature>
<dbReference type="InterPro" id="IPR041569">
    <property type="entry name" value="AAA_lid_3"/>
</dbReference>
<sequence length="747" mass="81693">MDEPDNDGNTPVTKRRRRIDEEEEKSRLVEAQHSGVSNHSGGASSSVASACSSEVGDDSLSDDEASISVEKSEPDFDLLKTILRENLSQKSKKSGEKQTQREKSIKKSESREVKQVMEMEVVNNEDVKEEMVHVTNGEDRNRNGSEKIRKMMFSDFGGMDGVIKELIQKVIVPFHHPELPRNLRVKPITGILLHGPPGCGKTTLAEAIANETGVPFYKISAAALVSGVSGESEENIRELFSKAIRTAPSIVFIDEIDAIASKRTNLRGMEVRIVSQLLTCMDESRNLVKLVDDNAGSGSSCCRPGYVLVIGTTNSPDALDPALRRGGRFDCEFLLSVPDESARLQILSKLTCNIKAGGALDLVKLARSTPGFVGADLEALVDEAGNIAMNRIIGQRGVDLSKEQKDGACNELCWRAPMSDEEMANLIITMADFEASRTQSYSTLEAVKTAQPSGGREGFSDIPNVKWDDVGGLHLLRQEFDRHIIRPIKFPEVYKNHGANLEAGFLLYGPPGCGKTLIAKALANEAGANFIHIKGPELLSKYVGDSELAVRTIFGRARRYVTVHLLPQSSGSSYGFIRRGCIDNKACLHFQISTENGLYLPLQLLVELDGADHRKGIFVIGATNRPDAMDTALLRPNRLGKLLYVPLPSPDERGMILKALARNKLIDPNVDLMAIGKDRACENFSGADLSALINEATFTAIEEQSSNGSCSVQCFIKDAHFKKALEKISPSVSKKVILVTWFTNAFF</sequence>
<feature type="region of interest" description="Disordered" evidence="1">
    <location>
        <begin position="88"/>
        <end position="113"/>
    </location>
</feature>
<reference evidence="3 4" key="1">
    <citation type="journal article" date="2021" name="Comput. Struct. Biotechnol. J.">
        <title>De novo genome assembly of the potent medicinal plant Rehmannia glutinosa using nanopore technology.</title>
        <authorList>
            <person name="Ma L."/>
            <person name="Dong C."/>
            <person name="Song C."/>
            <person name="Wang X."/>
            <person name="Zheng X."/>
            <person name="Niu Y."/>
            <person name="Chen S."/>
            <person name="Feng W."/>
        </authorList>
    </citation>
    <scope>NUCLEOTIDE SEQUENCE [LARGE SCALE GENOMIC DNA]</scope>
    <source>
        <strain evidence="3">DH-2019</strain>
    </source>
</reference>
<dbReference type="Pfam" id="PF17862">
    <property type="entry name" value="AAA_lid_3"/>
    <property type="match status" value="2"/>
</dbReference>
<feature type="domain" description="AAA+ ATPase" evidence="2">
    <location>
        <begin position="187"/>
        <end position="339"/>
    </location>
</feature>
<protein>
    <recommendedName>
        <fullName evidence="2">AAA+ ATPase domain-containing protein</fullName>
    </recommendedName>
</protein>
<dbReference type="SUPFAM" id="SSF52540">
    <property type="entry name" value="P-loop containing nucleoside triphosphate hydrolases"/>
    <property type="match status" value="2"/>
</dbReference>
<feature type="domain" description="AAA+ ATPase" evidence="2">
    <location>
        <begin position="501"/>
        <end position="649"/>
    </location>
</feature>
<accession>A0ABR0WCT7</accession>
<dbReference type="EMBL" id="JABTTQ020000012">
    <property type="protein sequence ID" value="KAK6144648.1"/>
    <property type="molecule type" value="Genomic_DNA"/>
</dbReference>
<dbReference type="InterPro" id="IPR003593">
    <property type="entry name" value="AAA+_ATPase"/>
</dbReference>
<evidence type="ECO:0000313" key="4">
    <source>
        <dbReference type="Proteomes" id="UP001318860"/>
    </source>
</evidence>
<dbReference type="Gene3D" id="1.10.8.60">
    <property type="match status" value="2"/>
</dbReference>
<dbReference type="Proteomes" id="UP001318860">
    <property type="component" value="Unassembled WGS sequence"/>
</dbReference>
<dbReference type="InterPro" id="IPR003960">
    <property type="entry name" value="ATPase_AAA_CS"/>
</dbReference>
<name>A0ABR0WCT7_REHGL</name>
<dbReference type="SMART" id="SM00382">
    <property type="entry name" value="AAA"/>
    <property type="match status" value="2"/>
</dbReference>
<proteinExistence type="predicted"/>
<dbReference type="Pfam" id="PF00004">
    <property type="entry name" value="AAA"/>
    <property type="match status" value="3"/>
</dbReference>
<evidence type="ECO:0000256" key="1">
    <source>
        <dbReference type="SAM" id="MobiDB-lite"/>
    </source>
</evidence>
<feature type="compositionally biased region" description="Acidic residues" evidence="1">
    <location>
        <begin position="55"/>
        <end position="65"/>
    </location>
</feature>
<dbReference type="InterPro" id="IPR003959">
    <property type="entry name" value="ATPase_AAA_core"/>
</dbReference>
<dbReference type="PANTHER" id="PTHR48470:SF1">
    <property type="entry name" value="CELL DIVISION CONTROL PROTEIN 48 C ISOFORM 1"/>
    <property type="match status" value="1"/>
</dbReference>
<evidence type="ECO:0000259" key="2">
    <source>
        <dbReference type="SMART" id="SM00382"/>
    </source>
</evidence>
<dbReference type="PROSITE" id="PS00674">
    <property type="entry name" value="AAA"/>
    <property type="match status" value="2"/>
</dbReference>
<evidence type="ECO:0000313" key="3">
    <source>
        <dbReference type="EMBL" id="KAK6144648.1"/>
    </source>
</evidence>
<keyword evidence="4" id="KW-1185">Reference proteome</keyword>
<comment type="caution">
    <text evidence="3">The sequence shown here is derived from an EMBL/GenBank/DDBJ whole genome shotgun (WGS) entry which is preliminary data.</text>
</comment>
<dbReference type="Gene3D" id="3.40.50.300">
    <property type="entry name" value="P-loop containing nucleotide triphosphate hydrolases"/>
    <property type="match status" value="2"/>
</dbReference>
<organism evidence="3 4">
    <name type="scientific">Rehmannia glutinosa</name>
    <name type="common">Chinese foxglove</name>
    <dbReference type="NCBI Taxonomy" id="99300"/>
    <lineage>
        <taxon>Eukaryota</taxon>
        <taxon>Viridiplantae</taxon>
        <taxon>Streptophyta</taxon>
        <taxon>Embryophyta</taxon>
        <taxon>Tracheophyta</taxon>
        <taxon>Spermatophyta</taxon>
        <taxon>Magnoliopsida</taxon>
        <taxon>eudicotyledons</taxon>
        <taxon>Gunneridae</taxon>
        <taxon>Pentapetalae</taxon>
        <taxon>asterids</taxon>
        <taxon>lamiids</taxon>
        <taxon>Lamiales</taxon>
        <taxon>Orobanchaceae</taxon>
        <taxon>Rehmannieae</taxon>
        <taxon>Rehmannia</taxon>
    </lineage>
</organism>
<dbReference type="PANTHER" id="PTHR48470">
    <property type="entry name" value="CELL DIVISION CONTROL PROTEIN 48 C ISOFORM 1"/>
    <property type="match status" value="1"/>
</dbReference>
<gene>
    <name evidence="3" type="ORF">DH2020_021468</name>
</gene>
<dbReference type="InterPro" id="IPR055278">
    <property type="entry name" value="CDC48c"/>
</dbReference>
<feature type="region of interest" description="Disordered" evidence="1">
    <location>
        <begin position="1"/>
        <end position="75"/>
    </location>
</feature>
<feature type="compositionally biased region" description="Basic and acidic residues" evidence="1">
    <location>
        <begin position="18"/>
        <end position="30"/>
    </location>
</feature>
<feature type="compositionally biased region" description="Low complexity" evidence="1">
    <location>
        <begin position="34"/>
        <end position="54"/>
    </location>
</feature>
<dbReference type="InterPro" id="IPR027417">
    <property type="entry name" value="P-loop_NTPase"/>
</dbReference>